<dbReference type="PANTHER" id="PTHR45348:SF7">
    <property type="entry name" value="ZINC BINDING OXIDOREDUCTASE, PUTATIVE-RELATED"/>
    <property type="match status" value="1"/>
</dbReference>
<name>A0A1L7UYN8_FUSPR</name>
<gene>
    <name evidence="4" type="ORF">FPRO_02046</name>
</gene>
<dbReference type="GeneID" id="42046933"/>
<dbReference type="Gene3D" id="3.90.180.10">
    <property type="entry name" value="Medium-chain alcohol dehydrogenases, catalytic domain"/>
    <property type="match status" value="1"/>
</dbReference>
<dbReference type="SMART" id="SM00829">
    <property type="entry name" value="PKS_ER"/>
    <property type="match status" value="1"/>
</dbReference>
<keyword evidence="2" id="KW-0560">Oxidoreductase</keyword>
<dbReference type="SUPFAM" id="SSF50129">
    <property type="entry name" value="GroES-like"/>
    <property type="match status" value="1"/>
</dbReference>
<dbReference type="AlphaFoldDB" id="A0A1L7UYN8"/>
<dbReference type="EMBL" id="FJOF01000001">
    <property type="protein sequence ID" value="CZR32238.1"/>
    <property type="molecule type" value="Genomic_DNA"/>
</dbReference>
<comment type="caution">
    <text evidence="4">The sequence shown here is derived from an EMBL/GenBank/DDBJ whole genome shotgun (WGS) entry which is preliminary data.</text>
</comment>
<evidence type="ECO:0000256" key="2">
    <source>
        <dbReference type="ARBA" id="ARBA00023002"/>
    </source>
</evidence>
<dbReference type="InterPro" id="IPR013149">
    <property type="entry name" value="ADH-like_C"/>
</dbReference>
<evidence type="ECO:0000259" key="3">
    <source>
        <dbReference type="SMART" id="SM00829"/>
    </source>
</evidence>
<sequence>MSSKINKALYVTEDVQFVTRDDLQHEAAATNELLVETSYSGANPADIKHATLLGIRPAVLGYDFAGRVVRAPPASGFKEGDAVAGYTPSGLGRPLKYGTHQGFLAVPCDMVFKIPPNLTEAHAAALPIVVMAAADVVHNLFKLPLPTNPSYSSDPILIWGASSAVGLSILQLARASGCKNIFVTASPARHDILRGLGATHTFDYSSTNVVEEIKSAVSALGKGPITHAVDAVGTEGKPSSADLVAQSVGEQTVLCSVVLRPGTAFQLPLSMIKDGWNIHPTGAPGPITIPPRAAAHWNSWSVLQWVITNYGKEFEFPSIHVLDVTAEEALGELMKIQDGKRGFGKVVFKHPLK</sequence>
<dbReference type="Proteomes" id="UP000183971">
    <property type="component" value="Unassembled WGS sequence"/>
</dbReference>
<dbReference type="Pfam" id="PF08240">
    <property type="entry name" value="ADH_N"/>
    <property type="match status" value="1"/>
</dbReference>
<reference evidence="5" key="1">
    <citation type="journal article" date="2016" name="Genome Biol. Evol.">
        <title>Comparative 'omics' of the Fusarium fujikuroi species complex highlights differences in genetic potential and metabolite synthesis.</title>
        <authorList>
            <person name="Niehaus E.-M."/>
            <person name="Muensterkoetter M."/>
            <person name="Proctor R.H."/>
            <person name="Brown D.W."/>
            <person name="Sharon A."/>
            <person name="Idan Y."/>
            <person name="Oren-Young L."/>
            <person name="Sieber C.M."/>
            <person name="Novak O."/>
            <person name="Pencik A."/>
            <person name="Tarkowska D."/>
            <person name="Hromadova K."/>
            <person name="Freeman S."/>
            <person name="Maymon M."/>
            <person name="Elazar M."/>
            <person name="Youssef S.A."/>
            <person name="El-Shabrawy E.S.M."/>
            <person name="Shalaby A.B.A."/>
            <person name="Houterman P."/>
            <person name="Brock N.L."/>
            <person name="Burkhardt I."/>
            <person name="Tsavkelova E.A."/>
            <person name="Dickschat J.S."/>
            <person name="Galuszka P."/>
            <person name="Gueldener U."/>
            <person name="Tudzynski B."/>
        </authorList>
    </citation>
    <scope>NUCLEOTIDE SEQUENCE [LARGE SCALE GENOMIC DNA]</scope>
    <source>
        <strain evidence="5">ET1</strain>
    </source>
</reference>
<dbReference type="RefSeq" id="XP_031074427.1">
    <property type="nucleotide sequence ID" value="XM_031219681.1"/>
</dbReference>
<dbReference type="InterPro" id="IPR036291">
    <property type="entry name" value="NAD(P)-bd_dom_sf"/>
</dbReference>
<dbReference type="Gene3D" id="3.40.50.720">
    <property type="entry name" value="NAD(P)-binding Rossmann-like Domain"/>
    <property type="match status" value="1"/>
</dbReference>
<dbReference type="SUPFAM" id="SSF51735">
    <property type="entry name" value="NAD(P)-binding Rossmann-fold domains"/>
    <property type="match status" value="1"/>
</dbReference>
<comment type="similarity">
    <text evidence="1">Belongs to the zinc-containing alcohol dehydrogenase family.</text>
</comment>
<dbReference type="InterPro" id="IPR011032">
    <property type="entry name" value="GroES-like_sf"/>
</dbReference>
<accession>A0A1L7UYN8</accession>
<keyword evidence="5" id="KW-1185">Reference proteome</keyword>
<evidence type="ECO:0000256" key="1">
    <source>
        <dbReference type="ARBA" id="ARBA00008072"/>
    </source>
</evidence>
<evidence type="ECO:0000313" key="4">
    <source>
        <dbReference type="EMBL" id="CZR32238.1"/>
    </source>
</evidence>
<feature type="domain" description="Enoyl reductase (ER)" evidence="3">
    <location>
        <begin position="10"/>
        <end position="348"/>
    </location>
</feature>
<dbReference type="InterPro" id="IPR047122">
    <property type="entry name" value="Trans-enoyl_RdTase-like"/>
</dbReference>
<dbReference type="Pfam" id="PF00107">
    <property type="entry name" value="ADH_zinc_N"/>
    <property type="match status" value="1"/>
</dbReference>
<dbReference type="InterPro" id="IPR013154">
    <property type="entry name" value="ADH-like_N"/>
</dbReference>
<protein>
    <submittedName>
        <fullName evidence="4">Related to toxD protein</fullName>
    </submittedName>
</protein>
<proteinExistence type="inferred from homology"/>
<dbReference type="PANTHER" id="PTHR45348">
    <property type="entry name" value="HYPOTHETICAL OXIDOREDUCTASE (EUROFUNG)"/>
    <property type="match status" value="1"/>
</dbReference>
<organism evidence="4 5">
    <name type="scientific">Fusarium proliferatum (strain ET1)</name>
    <name type="common">Orchid endophyte fungus</name>
    <dbReference type="NCBI Taxonomy" id="1227346"/>
    <lineage>
        <taxon>Eukaryota</taxon>
        <taxon>Fungi</taxon>
        <taxon>Dikarya</taxon>
        <taxon>Ascomycota</taxon>
        <taxon>Pezizomycotina</taxon>
        <taxon>Sordariomycetes</taxon>
        <taxon>Hypocreomycetidae</taxon>
        <taxon>Hypocreales</taxon>
        <taxon>Nectriaceae</taxon>
        <taxon>Fusarium</taxon>
        <taxon>Fusarium fujikuroi species complex</taxon>
    </lineage>
</organism>
<dbReference type="VEuPathDB" id="FungiDB:FPRO_02046"/>
<dbReference type="GO" id="GO:0016651">
    <property type="term" value="F:oxidoreductase activity, acting on NAD(P)H"/>
    <property type="evidence" value="ECO:0007669"/>
    <property type="project" value="InterPro"/>
</dbReference>
<evidence type="ECO:0000313" key="5">
    <source>
        <dbReference type="Proteomes" id="UP000183971"/>
    </source>
</evidence>
<dbReference type="CDD" id="cd08249">
    <property type="entry name" value="enoyl_reductase_like"/>
    <property type="match status" value="1"/>
</dbReference>
<dbReference type="InterPro" id="IPR020843">
    <property type="entry name" value="ER"/>
</dbReference>